<organism evidence="2 3">
    <name type="scientific">Aestuariirhabdus litorea</name>
    <dbReference type="NCBI Taxonomy" id="2528527"/>
    <lineage>
        <taxon>Bacteria</taxon>
        <taxon>Pseudomonadati</taxon>
        <taxon>Pseudomonadota</taxon>
        <taxon>Gammaproteobacteria</taxon>
        <taxon>Oceanospirillales</taxon>
        <taxon>Aestuariirhabdaceae</taxon>
        <taxon>Aestuariirhabdus</taxon>
    </lineage>
</organism>
<evidence type="ECO:0000313" key="2">
    <source>
        <dbReference type="EMBL" id="RRJ84753.1"/>
    </source>
</evidence>
<name>A0A3P3VVH8_9GAMM</name>
<keyword evidence="3" id="KW-1185">Reference proteome</keyword>
<accession>A0A3P3VVH8</accession>
<dbReference type="PANTHER" id="PTHR30290">
    <property type="entry name" value="PERIPLASMIC BINDING COMPONENT OF ABC TRANSPORTER"/>
    <property type="match status" value="1"/>
</dbReference>
<dbReference type="PANTHER" id="PTHR30290:SF62">
    <property type="entry name" value="OLIGOPEPTIDE ABC TRANSPORTER, PERIPLASMIC OLIGOPEPTIDE-BINDING PROTEIN"/>
    <property type="match status" value="1"/>
</dbReference>
<dbReference type="GO" id="GO:0015833">
    <property type="term" value="P:peptide transport"/>
    <property type="evidence" value="ECO:0007669"/>
    <property type="project" value="TreeGrafter"/>
</dbReference>
<reference evidence="2 3" key="1">
    <citation type="submission" date="2018-08" db="EMBL/GenBank/DDBJ databases">
        <authorList>
            <person name="Khan S.A."/>
        </authorList>
    </citation>
    <scope>NUCLEOTIDE SEQUENCE [LARGE SCALE GENOMIC DNA]</scope>
    <source>
        <strain evidence="2 3">GTF-13</strain>
    </source>
</reference>
<dbReference type="EMBL" id="QWEZ01000001">
    <property type="protein sequence ID" value="RRJ84753.1"/>
    <property type="molecule type" value="Genomic_DNA"/>
</dbReference>
<dbReference type="SUPFAM" id="SSF53850">
    <property type="entry name" value="Periplasmic binding protein-like II"/>
    <property type="match status" value="1"/>
</dbReference>
<reference evidence="2 3" key="2">
    <citation type="submission" date="2018-12" db="EMBL/GenBank/DDBJ databases">
        <title>Simiduia agarivorans gen. nov., sp. nov., a marine, agarolytic bacterium isolated from shallow coastal water from Keelung, Taiwan.</title>
        <authorList>
            <person name="Shieh W.Y."/>
        </authorList>
    </citation>
    <scope>NUCLEOTIDE SEQUENCE [LARGE SCALE GENOMIC DNA]</scope>
    <source>
        <strain evidence="2 3">GTF-13</strain>
    </source>
</reference>
<evidence type="ECO:0000313" key="3">
    <source>
        <dbReference type="Proteomes" id="UP000280792"/>
    </source>
</evidence>
<sequence length="617" mass="71457">MKARWALTGLLLYSLLGLLSAPLKAIQPQPPDSPRVMELLPPQTLGKSGGSIHMLMAKSKDIRMMNVYGYARLVGYDRNFELIPDILLAYENEDDRIFTFHLRPGHRWSDGVPFTSEDFRFYWEDVALNEELSPFGPPQSMMVDGEPPVLEVIDELTLRYSWSSPNPNFLPQLAGPRALDLYLPAHYMRQFHARYAEPERLQDRQEKASKRNWVALLKSRAHLYQMDNPELPTLQPWYNSTPAPADRFVFLRNPFFHRVDARGTQLPYIDEVVINIVGSSLIAAKARAGESDLQGRYIRLDNYTFLKQGEQSGGYQVRFWKAARGSQFAIYPNLNAKDDQWRTLNRDVRFRRALSLAINRHEINQVVYYGLAEEGGNTLLPESTLFQEDFMKAWNQYDPRQANDLLDELGLLERDARGIRLLPDGRPMEVVVHTAGEETEETDVLQLVHDHWMEVGIKLHIRPSQREVFRNRVFSGEAIMSVWKGLDNALATSDMSPWELAPYSQQQLQWPMWGNYYETGKGDPPDLLPAKRLRTLVETWESSRNRQQRWDIWQEMLRIYSNQVFSIGTVTGIMQPIVVSNRLRNVPVQGWYSWEPGSYFGIYNPDTFWLRDAEGAR</sequence>
<proteinExistence type="predicted"/>
<dbReference type="Gene3D" id="3.40.190.10">
    <property type="entry name" value="Periplasmic binding protein-like II"/>
    <property type="match status" value="1"/>
</dbReference>
<dbReference type="RefSeq" id="WP_125015183.1">
    <property type="nucleotide sequence ID" value="NZ_QWEZ01000001.1"/>
</dbReference>
<dbReference type="Proteomes" id="UP000280792">
    <property type="component" value="Unassembled WGS sequence"/>
</dbReference>
<dbReference type="InterPro" id="IPR000914">
    <property type="entry name" value="SBP_5_dom"/>
</dbReference>
<protein>
    <submittedName>
        <fullName evidence="2">ABC transporter substrate-binding protein</fullName>
    </submittedName>
</protein>
<dbReference type="InterPro" id="IPR039424">
    <property type="entry name" value="SBP_5"/>
</dbReference>
<dbReference type="GO" id="GO:1904680">
    <property type="term" value="F:peptide transmembrane transporter activity"/>
    <property type="evidence" value="ECO:0007669"/>
    <property type="project" value="TreeGrafter"/>
</dbReference>
<comment type="caution">
    <text evidence="2">The sequence shown here is derived from an EMBL/GenBank/DDBJ whole genome shotgun (WGS) entry which is preliminary data.</text>
</comment>
<evidence type="ECO:0000259" key="1">
    <source>
        <dbReference type="Pfam" id="PF00496"/>
    </source>
</evidence>
<gene>
    <name evidence="2" type="ORF">D0544_06540</name>
</gene>
<dbReference type="Pfam" id="PF00496">
    <property type="entry name" value="SBP_bac_5"/>
    <property type="match status" value="1"/>
</dbReference>
<dbReference type="CDD" id="cd08500">
    <property type="entry name" value="PBP2_NikA_DppA_OppA_like_4"/>
    <property type="match status" value="1"/>
</dbReference>
<dbReference type="Gene3D" id="3.10.105.10">
    <property type="entry name" value="Dipeptide-binding Protein, Domain 3"/>
    <property type="match status" value="1"/>
</dbReference>
<feature type="domain" description="Solute-binding protein family 5" evidence="1">
    <location>
        <begin position="82"/>
        <end position="488"/>
    </location>
</feature>
<dbReference type="AlphaFoldDB" id="A0A3P3VVH8"/>